<dbReference type="PANTHER" id="PTHR33116:SF78">
    <property type="entry name" value="OS12G0587133 PROTEIN"/>
    <property type="match status" value="1"/>
</dbReference>
<dbReference type="AlphaFoldDB" id="A0AAV2G754"/>
<evidence type="ECO:0000259" key="1">
    <source>
        <dbReference type="Pfam" id="PF13966"/>
    </source>
</evidence>
<dbReference type="Pfam" id="PF13966">
    <property type="entry name" value="zf-RVT"/>
    <property type="match status" value="1"/>
</dbReference>
<sequence length="276" mass="31446">MEFPRVAAVAASPDCRIADLWSLSEGSSSWSIPISHSIRGGAEVERVSLLNLLNNVSFSSLAAGPSRNVWELTQNGGFSSHSYYSELVKGSNLADQEFPFKIVWCPVIPPKVCSFIWTVYYRKILTQDVLKKKGWSFPNRCALCGCFEESIDHLFISCPFSREVWFMMKAFVSINIPTQDISSVIKLWPRDLSQSASSWCSRVFLHAFCWHIWLERNRRIFKDLSASPRMVSFLIARCVSDWLCAGNKADRSATDLWLQLVRNRLLPRPGPFLLQQ</sequence>
<dbReference type="EMBL" id="OZ034821">
    <property type="protein sequence ID" value="CAL1406321.1"/>
    <property type="molecule type" value="Genomic_DNA"/>
</dbReference>
<reference evidence="2 3" key="1">
    <citation type="submission" date="2024-04" db="EMBL/GenBank/DDBJ databases">
        <authorList>
            <person name="Fracassetti M."/>
        </authorList>
    </citation>
    <scope>NUCLEOTIDE SEQUENCE [LARGE SCALE GENOMIC DNA]</scope>
</reference>
<dbReference type="Proteomes" id="UP001497516">
    <property type="component" value="Chromosome 8"/>
</dbReference>
<accession>A0AAV2G754</accession>
<protein>
    <recommendedName>
        <fullName evidence="1">Reverse transcriptase zinc-binding domain-containing protein</fullName>
    </recommendedName>
</protein>
<dbReference type="InterPro" id="IPR026960">
    <property type="entry name" value="RVT-Znf"/>
</dbReference>
<keyword evidence="3" id="KW-1185">Reference proteome</keyword>
<organism evidence="2 3">
    <name type="scientific">Linum trigynum</name>
    <dbReference type="NCBI Taxonomy" id="586398"/>
    <lineage>
        <taxon>Eukaryota</taxon>
        <taxon>Viridiplantae</taxon>
        <taxon>Streptophyta</taxon>
        <taxon>Embryophyta</taxon>
        <taxon>Tracheophyta</taxon>
        <taxon>Spermatophyta</taxon>
        <taxon>Magnoliopsida</taxon>
        <taxon>eudicotyledons</taxon>
        <taxon>Gunneridae</taxon>
        <taxon>Pentapetalae</taxon>
        <taxon>rosids</taxon>
        <taxon>fabids</taxon>
        <taxon>Malpighiales</taxon>
        <taxon>Linaceae</taxon>
        <taxon>Linum</taxon>
    </lineage>
</organism>
<proteinExistence type="predicted"/>
<gene>
    <name evidence="2" type="ORF">LTRI10_LOCUS46055</name>
</gene>
<name>A0AAV2G754_9ROSI</name>
<evidence type="ECO:0000313" key="2">
    <source>
        <dbReference type="EMBL" id="CAL1406321.1"/>
    </source>
</evidence>
<dbReference type="PANTHER" id="PTHR33116">
    <property type="entry name" value="REVERSE TRANSCRIPTASE ZINC-BINDING DOMAIN-CONTAINING PROTEIN-RELATED-RELATED"/>
    <property type="match status" value="1"/>
</dbReference>
<evidence type="ECO:0000313" key="3">
    <source>
        <dbReference type="Proteomes" id="UP001497516"/>
    </source>
</evidence>
<feature type="domain" description="Reverse transcriptase zinc-binding" evidence="1">
    <location>
        <begin position="78"/>
        <end position="165"/>
    </location>
</feature>